<evidence type="ECO:0000313" key="9">
    <source>
        <dbReference type="EMBL" id="KAK6340934.1"/>
    </source>
</evidence>
<dbReference type="GO" id="GO:0006886">
    <property type="term" value="P:intracellular protein transport"/>
    <property type="evidence" value="ECO:0007669"/>
    <property type="project" value="TreeGrafter"/>
</dbReference>
<evidence type="ECO:0000256" key="6">
    <source>
        <dbReference type="SAM" id="MobiDB-lite"/>
    </source>
</evidence>
<dbReference type="AlphaFoldDB" id="A0AAV9UI82"/>
<dbReference type="PROSITE" id="PS50192">
    <property type="entry name" value="T_SNARE"/>
    <property type="match status" value="1"/>
</dbReference>
<dbReference type="PANTHER" id="PTHR19957:SF307">
    <property type="entry name" value="PROTEIN SSO1-RELATED"/>
    <property type="match status" value="1"/>
</dbReference>
<comment type="subcellular location">
    <subcellularLocation>
        <location evidence="1">Membrane</location>
        <topology evidence="1">Single-pass type IV membrane protein</topology>
    </subcellularLocation>
</comment>
<name>A0AAV9UI82_9PEZI</name>
<dbReference type="Pfam" id="PF05739">
    <property type="entry name" value="SNARE"/>
    <property type="match status" value="1"/>
</dbReference>
<dbReference type="SMART" id="SM00397">
    <property type="entry name" value="t_SNARE"/>
    <property type="match status" value="1"/>
</dbReference>
<feature type="transmembrane region" description="Helical" evidence="7">
    <location>
        <begin position="282"/>
        <end position="302"/>
    </location>
</feature>
<sequence length="308" mass="34868">MSYNNYQQNPYSQHQNPNDNYGPSNYQDQQGGRGYEMTPLNQQPFQQATNPQAFFSEIGELRQLNNDINAKITEIENLQHESLSQVDEYSISQTAGSVDAVAAEISSMNRSLADRIRTLKSKTVNDADKASQVTVLQRTFEKTINRYQQVEVAHQKKTREQIARQYRIANPTATEDDIREIQEGDANPQIFSQATMAGQRSGAARSALAEVRSRHNDIQKIERTMVELAQLFEHMNQLVVEQGEVVNQIEDHGNKVEEDTGTAVKELDTAIKSAAGARRKKWWCLLLVLIIIIIVVIIVVVVTKPWQK</sequence>
<evidence type="ECO:0000259" key="8">
    <source>
        <dbReference type="PROSITE" id="PS50192"/>
    </source>
</evidence>
<dbReference type="GO" id="GO:0048278">
    <property type="term" value="P:vesicle docking"/>
    <property type="evidence" value="ECO:0007669"/>
    <property type="project" value="TreeGrafter"/>
</dbReference>
<dbReference type="PANTHER" id="PTHR19957">
    <property type="entry name" value="SYNTAXIN"/>
    <property type="match status" value="1"/>
</dbReference>
<evidence type="ECO:0000256" key="4">
    <source>
        <dbReference type="ARBA" id="ARBA00022989"/>
    </source>
</evidence>
<dbReference type="EMBL" id="JAVHNQ010000008">
    <property type="protein sequence ID" value="KAK6340934.1"/>
    <property type="molecule type" value="Genomic_DNA"/>
</dbReference>
<proteinExistence type="inferred from homology"/>
<keyword evidence="3 7" id="KW-0812">Transmembrane</keyword>
<evidence type="ECO:0000256" key="7">
    <source>
        <dbReference type="SAM" id="Phobius"/>
    </source>
</evidence>
<keyword evidence="4 7" id="KW-1133">Transmembrane helix</keyword>
<feature type="domain" description="T-SNARE coiled-coil homology" evidence="8">
    <location>
        <begin position="208"/>
        <end position="270"/>
    </location>
</feature>
<dbReference type="Pfam" id="PF00804">
    <property type="entry name" value="Syntaxin"/>
    <property type="match status" value="1"/>
</dbReference>
<dbReference type="Proteomes" id="UP001375240">
    <property type="component" value="Unassembled WGS sequence"/>
</dbReference>
<accession>A0AAV9UI82</accession>
<dbReference type="SUPFAM" id="SSF47661">
    <property type="entry name" value="t-snare proteins"/>
    <property type="match status" value="1"/>
</dbReference>
<evidence type="ECO:0000256" key="3">
    <source>
        <dbReference type="ARBA" id="ARBA00022692"/>
    </source>
</evidence>
<keyword evidence="5 7" id="KW-0472">Membrane</keyword>
<protein>
    <submittedName>
        <fullName evidence="9">Plasma membrane t-SNARE, secretory vesicle fusion</fullName>
    </submittedName>
</protein>
<evidence type="ECO:0000313" key="10">
    <source>
        <dbReference type="Proteomes" id="UP001375240"/>
    </source>
</evidence>
<dbReference type="GO" id="GO:0006906">
    <property type="term" value="P:vesicle fusion"/>
    <property type="evidence" value="ECO:0007669"/>
    <property type="project" value="TreeGrafter"/>
</dbReference>
<feature type="compositionally biased region" description="Polar residues" evidence="6">
    <location>
        <begin position="1"/>
        <end position="30"/>
    </location>
</feature>
<dbReference type="GO" id="GO:0005484">
    <property type="term" value="F:SNAP receptor activity"/>
    <property type="evidence" value="ECO:0007669"/>
    <property type="project" value="TreeGrafter"/>
</dbReference>
<dbReference type="GO" id="GO:0005886">
    <property type="term" value="C:plasma membrane"/>
    <property type="evidence" value="ECO:0007669"/>
    <property type="project" value="TreeGrafter"/>
</dbReference>
<evidence type="ECO:0000256" key="2">
    <source>
        <dbReference type="ARBA" id="ARBA00009063"/>
    </source>
</evidence>
<dbReference type="GO" id="GO:0006887">
    <property type="term" value="P:exocytosis"/>
    <property type="evidence" value="ECO:0007669"/>
    <property type="project" value="TreeGrafter"/>
</dbReference>
<dbReference type="CDD" id="cd15849">
    <property type="entry name" value="SNARE_Sso1"/>
    <property type="match status" value="1"/>
</dbReference>
<evidence type="ECO:0000256" key="1">
    <source>
        <dbReference type="ARBA" id="ARBA00004211"/>
    </source>
</evidence>
<dbReference type="InterPro" id="IPR010989">
    <property type="entry name" value="SNARE"/>
</dbReference>
<organism evidence="9 10">
    <name type="scientific">Orbilia brochopaga</name>
    <dbReference type="NCBI Taxonomy" id="3140254"/>
    <lineage>
        <taxon>Eukaryota</taxon>
        <taxon>Fungi</taxon>
        <taxon>Dikarya</taxon>
        <taxon>Ascomycota</taxon>
        <taxon>Pezizomycotina</taxon>
        <taxon>Orbiliomycetes</taxon>
        <taxon>Orbiliales</taxon>
        <taxon>Orbiliaceae</taxon>
        <taxon>Orbilia</taxon>
    </lineage>
</organism>
<feature type="region of interest" description="Disordered" evidence="6">
    <location>
        <begin position="1"/>
        <end position="39"/>
    </location>
</feature>
<reference evidence="9 10" key="1">
    <citation type="submission" date="2019-10" db="EMBL/GenBank/DDBJ databases">
        <authorList>
            <person name="Palmer J.M."/>
        </authorList>
    </citation>
    <scope>NUCLEOTIDE SEQUENCE [LARGE SCALE GENOMIC DNA]</scope>
    <source>
        <strain evidence="9 10">TWF696</strain>
    </source>
</reference>
<dbReference type="Gene3D" id="1.20.58.70">
    <property type="match status" value="1"/>
</dbReference>
<gene>
    <name evidence="9" type="primary">SSO2_2</name>
    <name evidence="9" type="ORF">TWF696_009248</name>
</gene>
<comment type="caution">
    <text evidence="9">The sequence shown here is derived from an EMBL/GenBank/DDBJ whole genome shotgun (WGS) entry which is preliminary data.</text>
</comment>
<dbReference type="GO" id="GO:0031201">
    <property type="term" value="C:SNARE complex"/>
    <property type="evidence" value="ECO:0007669"/>
    <property type="project" value="TreeGrafter"/>
</dbReference>
<evidence type="ECO:0000256" key="5">
    <source>
        <dbReference type="ARBA" id="ARBA00023136"/>
    </source>
</evidence>
<dbReference type="InterPro" id="IPR006011">
    <property type="entry name" value="Syntaxin_N"/>
</dbReference>
<dbReference type="InterPro" id="IPR000727">
    <property type="entry name" value="T_SNARE_dom"/>
</dbReference>
<dbReference type="InterPro" id="IPR045242">
    <property type="entry name" value="Syntaxin"/>
</dbReference>
<keyword evidence="10" id="KW-1185">Reference proteome</keyword>
<comment type="similarity">
    <text evidence="2">Belongs to the syntaxin family.</text>
</comment>
<dbReference type="GO" id="GO:0012505">
    <property type="term" value="C:endomembrane system"/>
    <property type="evidence" value="ECO:0007669"/>
    <property type="project" value="TreeGrafter"/>
</dbReference>
<dbReference type="GO" id="GO:0000149">
    <property type="term" value="F:SNARE binding"/>
    <property type="evidence" value="ECO:0007669"/>
    <property type="project" value="TreeGrafter"/>
</dbReference>